<dbReference type="GO" id="GO:0005886">
    <property type="term" value="C:plasma membrane"/>
    <property type="evidence" value="ECO:0007669"/>
    <property type="project" value="TreeGrafter"/>
</dbReference>
<dbReference type="OrthoDB" id="133092at2157"/>
<evidence type="ECO:0000256" key="1">
    <source>
        <dbReference type="ARBA" id="ARBA00022448"/>
    </source>
</evidence>
<evidence type="ECO:0000256" key="9">
    <source>
        <dbReference type="SAM" id="Phobius"/>
    </source>
</evidence>
<evidence type="ECO:0000256" key="5">
    <source>
        <dbReference type="ARBA" id="ARBA00022692"/>
    </source>
</evidence>
<name>A0A7Z7FCF1_9EURY</name>
<keyword evidence="6" id="KW-1278">Translocase</keyword>
<feature type="transmembrane region" description="Helical" evidence="9">
    <location>
        <begin position="188"/>
        <end position="209"/>
    </location>
</feature>
<evidence type="ECO:0000256" key="7">
    <source>
        <dbReference type="ARBA" id="ARBA00022989"/>
    </source>
</evidence>
<evidence type="ECO:0000256" key="8">
    <source>
        <dbReference type="ARBA" id="ARBA00023136"/>
    </source>
</evidence>
<protein>
    <submittedName>
        <fullName evidence="10">Electron transport complex protein RnfD</fullName>
    </submittedName>
</protein>
<proteinExistence type="predicted"/>
<dbReference type="InterPro" id="IPR049685">
    <property type="entry name" value="Ion_transpt_RnfD_Methano"/>
</dbReference>
<keyword evidence="8 9" id="KW-0472">Membrane</keyword>
<evidence type="ECO:0000256" key="3">
    <source>
        <dbReference type="ARBA" id="ARBA00022630"/>
    </source>
</evidence>
<keyword evidence="7 9" id="KW-1133">Transmembrane helix</keyword>
<dbReference type="Proteomes" id="UP000199259">
    <property type="component" value="Unassembled WGS sequence"/>
</dbReference>
<comment type="caution">
    <text evidence="10">The sequence shown here is derived from an EMBL/GenBank/DDBJ whole genome shotgun (WGS) entry which is preliminary data.</text>
</comment>
<organism evidence="10 11">
    <name type="scientific">Methanolobus vulcani</name>
    <dbReference type="NCBI Taxonomy" id="38026"/>
    <lineage>
        <taxon>Archaea</taxon>
        <taxon>Methanobacteriati</taxon>
        <taxon>Methanobacteriota</taxon>
        <taxon>Stenosarchaea group</taxon>
        <taxon>Methanomicrobia</taxon>
        <taxon>Methanosarcinales</taxon>
        <taxon>Methanosarcinaceae</taxon>
        <taxon>Methanolobus</taxon>
    </lineage>
</organism>
<dbReference type="InterPro" id="IPR004338">
    <property type="entry name" value="NqrB/RnfD"/>
</dbReference>
<evidence type="ECO:0000256" key="4">
    <source>
        <dbReference type="ARBA" id="ARBA00022643"/>
    </source>
</evidence>
<dbReference type="RefSeq" id="WP_091709418.1">
    <property type="nucleotide sequence ID" value="NZ_FNCA01000003.1"/>
</dbReference>
<keyword evidence="1" id="KW-0813">Transport</keyword>
<gene>
    <name evidence="10" type="ORF">SAMN04488589_1104</name>
</gene>
<keyword evidence="3" id="KW-0285">Flavoprotein</keyword>
<feature type="transmembrane region" description="Helical" evidence="9">
    <location>
        <begin position="285"/>
        <end position="302"/>
    </location>
</feature>
<keyword evidence="11" id="KW-1185">Reference proteome</keyword>
<accession>A0A7Z7FCF1</accession>
<feature type="transmembrane region" description="Helical" evidence="9">
    <location>
        <begin position="156"/>
        <end position="176"/>
    </location>
</feature>
<evidence type="ECO:0000256" key="6">
    <source>
        <dbReference type="ARBA" id="ARBA00022967"/>
    </source>
</evidence>
<dbReference type="NCBIfam" id="NF041838">
    <property type="entry name" value="rnfD_Methano"/>
    <property type="match status" value="1"/>
</dbReference>
<evidence type="ECO:0000313" key="11">
    <source>
        <dbReference type="Proteomes" id="UP000199259"/>
    </source>
</evidence>
<dbReference type="AlphaFoldDB" id="A0A7Z7FCF1"/>
<keyword evidence="2" id="KW-0597">Phosphoprotein</keyword>
<feature type="transmembrane region" description="Helical" evidence="9">
    <location>
        <begin position="262"/>
        <end position="279"/>
    </location>
</feature>
<keyword evidence="5 9" id="KW-0812">Transmembrane</keyword>
<dbReference type="Pfam" id="PF03116">
    <property type="entry name" value="NQR2_RnfD_RnfE"/>
    <property type="match status" value="1"/>
</dbReference>
<feature type="transmembrane region" description="Helical" evidence="9">
    <location>
        <begin position="25"/>
        <end position="57"/>
    </location>
</feature>
<evidence type="ECO:0000256" key="2">
    <source>
        <dbReference type="ARBA" id="ARBA00022553"/>
    </source>
</evidence>
<keyword evidence="4" id="KW-0288">FMN</keyword>
<dbReference type="PANTHER" id="PTHR30578">
    <property type="entry name" value="ELECTRON TRANSPORT COMPLEX PROTEIN RNFD"/>
    <property type="match status" value="1"/>
</dbReference>
<dbReference type="EMBL" id="FNCA01000003">
    <property type="protein sequence ID" value="SDF68055.1"/>
    <property type="molecule type" value="Genomic_DNA"/>
</dbReference>
<dbReference type="PANTHER" id="PTHR30578:SF0">
    <property type="entry name" value="ION-TRANSLOCATING OXIDOREDUCTASE COMPLEX SUBUNIT D"/>
    <property type="match status" value="1"/>
</dbReference>
<feature type="transmembrane region" description="Helical" evidence="9">
    <location>
        <begin position="233"/>
        <end position="250"/>
    </location>
</feature>
<reference evidence="10 11" key="1">
    <citation type="submission" date="2016-10" db="EMBL/GenBank/DDBJ databases">
        <authorList>
            <person name="Varghese N."/>
            <person name="Submissions S."/>
        </authorList>
    </citation>
    <scope>NUCLEOTIDE SEQUENCE [LARGE SCALE GENOMIC DNA]</scope>
    <source>
        <strain evidence="10 11">PL 12/M</strain>
    </source>
</reference>
<sequence length="338" mass="37028">MTYTISAPPHKKTKFDFKTLNYSKIIALLPLCLAAIYFFGIPALGIIVVSVVSAVVTEFAIQGIFKQKVTITDGHAAMMGLMLALLIPPEAPLWIPAFAAFFSISVGKHVFGGIGSYIFNPVLVGWIFTRSAWSGYMTAASIPHIGQFSDLILEHGAGLMVGVSPILLIGGVYLIYKRYIDWRVPFSFFATMIILPQALLFISGVMDLVHKGSLNPLMYMSQMFALFSPSPELSYSMIGIVFFGILFMATDTATSPVTKKGRIIYGITCGVLVFIYGHFANYVDGVLYGIFLANCVASFIEINTMPASFGTMSCAENAYRRVMDKIPSSLKFEVINNE</sequence>
<dbReference type="GO" id="GO:0055085">
    <property type="term" value="P:transmembrane transport"/>
    <property type="evidence" value="ECO:0007669"/>
    <property type="project" value="InterPro"/>
</dbReference>
<evidence type="ECO:0000313" key="10">
    <source>
        <dbReference type="EMBL" id="SDF68055.1"/>
    </source>
</evidence>